<name>A0A918MCJ7_9ACTN</name>
<dbReference type="GO" id="GO:0005737">
    <property type="term" value="C:cytoplasm"/>
    <property type="evidence" value="ECO:0007669"/>
    <property type="project" value="TreeGrafter"/>
</dbReference>
<evidence type="ECO:0000313" key="3">
    <source>
        <dbReference type="Proteomes" id="UP000618795"/>
    </source>
</evidence>
<feature type="domain" description="3-beta hydroxysteroid dehydrogenase/isomerase" evidence="1">
    <location>
        <begin position="10"/>
        <end position="256"/>
    </location>
</feature>
<dbReference type="SUPFAM" id="SSF51735">
    <property type="entry name" value="NAD(P)-binding Rossmann-fold domains"/>
    <property type="match status" value="1"/>
</dbReference>
<dbReference type="GO" id="GO:0004029">
    <property type="term" value="F:aldehyde dehydrogenase (NAD+) activity"/>
    <property type="evidence" value="ECO:0007669"/>
    <property type="project" value="TreeGrafter"/>
</dbReference>
<dbReference type="Proteomes" id="UP000618795">
    <property type="component" value="Unassembled WGS sequence"/>
</dbReference>
<accession>A0A918MCJ7</accession>
<dbReference type="Pfam" id="PF01073">
    <property type="entry name" value="3Beta_HSD"/>
    <property type="match status" value="1"/>
</dbReference>
<dbReference type="InterPro" id="IPR036291">
    <property type="entry name" value="NAD(P)-bd_dom_sf"/>
</dbReference>
<reference evidence="2" key="1">
    <citation type="journal article" date="2014" name="Int. J. Syst. Evol. Microbiol.">
        <title>Complete genome sequence of Corynebacterium casei LMG S-19264T (=DSM 44701T), isolated from a smear-ripened cheese.</title>
        <authorList>
            <consortium name="US DOE Joint Genome Institute (JGI-PGF)"/>
            <person name="Walter F."/>
            <person name="Albersmeier A."/>
            <person name="Kalinowski J."/>
            <person name="Ruckert C."/>
        </authorList>
    </citation>
    <scope>NUCLEOTIDE SEQUENCE</scope>
    <source>
        <strain evidence="2">JCM 4369</strain>
    </source>
</reference>
<comment type="caution">
    <text evidence="2">The sequence shown here is derived from an EMBL/GenBank/DDBJ whole genome shotgun (WGS) entry which is preliminary data.</text>
</comment>
<dbReference type="EMBL" id="BMTD01000013">
    <property type="protein sequence ID" value="GGV09069.1"/>
    <property type="molecule type" value="Genomic_DNA"/>
</dbReference>
<evidence type="ECO:0000313" key="2">
    <source>
        <dbReference type="EMBL" id="GGV09069.1"/>
    </source>
</evidence>
<dbReference type="PANTHER" id="PTHR48079:SF6">
    <property type="entry name" value="NAD(P)-BINDING DOMAIN-CONTAINING PROTEIN-RELATED"/>
    <property type="match status" value="1"/>
</dbReference>
<organism evidence="2 3">
    <name type="scientific">Streptomyces filipinensis</name>
    <dbReference type="NCBI Taxonomy" id="66887"/>
    <lineage>
        <taxon>Bacteria</taxon>
        <taxon>Bacillati</taxon>
        <taxon>Actinomycetota</taxon>
        <taxon>Actinomycetes</taxon>
        <taxon>Kitasatosporales</taxon>
        <taxon>Streptomycetaceae</taxon>
        <taxon>Streptomyces</taxon>
    </lineage>
</organism>
<evidence type="ECO:0000259" key="1">
    <source>
        <dbReference type="Pfam" id="PF01073"/>
    </source>
</evidence>
<sequence length="356" mass="37672">MSRPGPARVLVTGGSGFLGTEICRQLTARGTETVSLSRRPSSTLERLGVRQVQGDLTDPTAVRRAVAGCDAVVHNAALAGASGPSAPYRRTNVDGTRTVLDQCRANGVRALLHTSTASVVFRPGGLENVDEQLPYPRRHLAAYPRTKAAAEALVLNAHGRDLATLALRPHVIWGPGDPHFLPALTRAVRRHRIALPGSGANLIDTTHVRTAAHAHLLALDRLHDGHPVGGRAYFITQGEPLPLARFTALLLATAGIGATWRPVPARLAHTAAAACEAADRLLRVGGTHRLSRFLVGELVHPHWFDLTAARTHLGFTPPISIAEGFREAFDSAGRPAGGAQAIADLLAGRRSPGTPD</sequence>
<dbReference type="PANTHER" id="PTHR48079">
    <property type="entry name" value="PROTEIN YEEZ"/>
    <property type="match status" value="1"/>
</dbReference>
<dbReference type="RefSeq" id="WP_191876110.1">
    <property type="nucleotide sequence ID" value="NZ_BMTD01000013.1"/>
</dbReference>
<dbReference type="GO" id="GO:0006694">
    <property type="term" value="P:steroid biosynthetic process"/>
    <property type="evidence" value="ECO:0007669"/>
    <property type="project" value="InterPro"/>
</dbReference>
<dbReference type="AlphaFoldDB" id="A0A918MCJ7"/>
<proteinExistence type="predicted"/>
<gene>
    <name evidence="2" type="primary">cdh</name>
    <name evidence="2" type="ORF">GCM10010260_53950</name>
</gene>
<dbReference type="GO" id="GO:0016616">
    <property type="term" value="F:oxidoreductase activity, acting on the CH-OH group of donors, NAD or NADP as acceptor"/>
    <property type="evidence" value="ECO:0007669"/>
    <property type="project" value="InterPro"/>
</dbReference>
<dbReference type="InterPro" id="IPR051783">
    <property type="entry name" value="NAD(P)-dependent_oxidoreduct"/>
</dbReference>
<keyword evidence="3" id="KW-1185">Reference proteome</keyword>
<protein>
    <submittedName>
        <fullName evidence="2">3-beta hydroxysteroid dehydrogenase</fullName>
    </submittedName>
</protein>
<dbReference type="Gene3D" id="3.40.50.720">
    <property type="entry name" value="NAD(P)-binding Rossmann-like Domain"/>
    <property type="match status" value="1"/>
</dbReference>
<dbReference type="InterPro" id="IPR002225">
    <property type="entry name" value="3Beta_OHSteriod_DH/Estase"/>
</dbReference>
<reference evidence="2" key="2">
    <citation type="submission" date="2020-09" db="EMBL/GenBank/DDBJ databases">
        <authorList>
            <person name="Sun Q."/>
            <person name="Ohkuma M."/>
        </authorList>
    </citation>
    <scope>NUCLEOTIDE SEQUENCE</scope>
    <source>
        <strain evidence="2">JCM 4369</strain>
    </source>
</reference>